<dbReference type="Gramene" id="PRQ46080">
    <property type="protein sequence ID" value="PRQ46080"/>
    <property type="gene ID" value="RchiOBHm_Chr2g0085241"/>
</dbReference>
<name>A0A2P6RI22_ROSCH</name>
<keyword evidence="4" id="KW-0472">Membrane</keyword>
<evidence type="ECO:0000256" key="4">
    <source>
        <dbReference type="ARBA" id="ARBA00023136"/>
    </source>
</evidence>
<feature type="region of interest" description="Disordered" evidence="5">
    <location>
        <begin position="172"/>
        <end position="195"/>
    </location>
</feature>
<reference evidence="7 8" key="1">
    <citation type="journal article" date="2018" name="Nat. Genet.">
        <title>The Rosa genome provides new insights in the design of modern roses.</title>
        <authorList>
            <person name="Bendahmane M."/>
        </authorList>
    </citation>
    <scope>NUCLEOTIDE SEQUENCE [LARGE SCALE GENOMIC DNA]</scope>
    <source>
        <strain evidence="8">cv. Old Blush</strain>
    </source>
</reference>
<dbReference type="OMA" id="SINSCWQ"/>
<keyword evidence="3" id="KW-1133">Transmembrane helix</keyword>
<dbReference type="STRING" id="74649.A0A2P6RI22"/>
<dbReference type="PANTHER" id="PTHR31422:SF1">
    <property type="entry name" value="GTD-BINDING DOMAIN-CONTAINING PROTEIN"/>
    <property type="match status" value="1"/>
</dbReference>
<sequence>MAESVGMPETDITALTEALKSQQQLLQMLYADLDQEREASSTAADEALSMILRLQGEKSAVKMEANQYKRLAEEKICHAEEALAIFEDLIYQKEMEIASLEFQLQAYRYKLLSLGVSTELGTTENVYPENLLQQRGDGEASGVSGAIRRINSLPPLELKDFLNKKCPVERESESLPKEKPMIPKPESCMKKGDKKVDKEVTFQGIDAEKKSRNASNGNLNSIWEQIKKLDDRVREISDCKDSGGIGKSGILMGPGRTCSLPPIPKVITSTSHDTESEDIIATFERVDHNENVQETEAIVSTTCSTGVHDVFEVPQSYECSPKTLDSPKSFEGEKKEFDKLTFGVESSKAFEVEKKEFIGKDDLICDEISEVYVQDETERVKKRFHGKLLENRILSRTTTVDSTARERVAAAVTENQARFQQLWRRIERLEGERSSVRNEISHAGEEELKFCLGIYVSNLT</sequence>
<accession>A0A2P6RI22</accession>
<dbReference type="GO" id="GO:0016020">
    <property type="term" value="C:membrane"/>
    <property type="evidence" value="ECO:0007669"/>
    <property type="project" value="UniProtKB-SubCell"/>
</dbReference>
<evidence type="ECO:0000256" key="2">
    <source>
        <dbReference type="ARBA" id="ARBA00022692"/>
    </source>
</evidence>
<evidence type="ECO:0000256" key="1">
    <source>
        <dbReference type="ARBA" id="ARBA00004370"/>
    </source>
</evidence>
<evidence type="ECO:0000256" key="5">
    <source>
        <dbReference type="SAM" id="MobiDB-lite"/>
    </source>
</evidence>
<feature type="domain" description="GTD-binding" evidence="6">
    <location>
        <begin position="10"/>
        <end position="108"/>
    </location>
</feature>
<dbReference type="GO" id="GO:0080115">
    <property type="term" value="F:myosin XI tail binding"/>
    <property type="evidence" value="ECO:0007669"/>
    <property type="project" value="UniProtKB-ARBA"/>
</dbReference>
<keyword evidence="2" id="KW-0812">Transmembrane</keyword>
<dbReference type="Proteomes" id="UP000238479">
    <property type="component" value="Chromosome 2"/>
</dbReference>
<proteinExistence type="predicted"/>
<evidence type="ECO:0000256" key="3">
    <source>
        <dbReference type="ARBA" id="ARBA00022989"/>
    </source>
</evidence>
<dbReference type="Pfam" id="PF04576">
    <property type="entry name" value="Zein-binding"/>
    <property type="match status" value="1"/>
</dbReference>
<comment type="caution">
    <text evidence="7">The sequence shown here is derived from an EMBL/GenBank/DDBJ whole genome shotgun (WGS) entry which is preliminary data.</text>
</comment>
<protein>
    <submittedName>
        <fullName evidence="7">Putative Zein-binding domain-containing protein</fullName>
    </submittedName>
</protein>
<dbReference type="PANTHER" id="PTHR31422">
    <property type="entry name" value="BNAANNG28530D PROTEIN"/>
    <property type="match status" value="1"/>
</dbReference>
<organism evidence="7 8">
    <name type="scientific">Rosa chinensis</name>
    <name type="common">China rose</name>
    <dbReference type="NCBI Taxonomy" id="74649"/>
    <lineage>
        <taxon>Eukaryota</taxon>
        <taxon>Viridiplantae</taxon>
        <taxon>Streptophyta</taxon>
        <taxon>Embryophyta</taxon>
        <taxon>Tracheophyta</taxon>
        <taxon>Spermatophyta</taxon>
        <taxon>Magnoliopsida</taxon>
        <taxon>eudicotyledons</taxon>
        <taxon>Gunneridae</taxon>
        <taxon>Pentapetalae</taxon>
        <taxon>rosids</taxon>
        <taxon>fabids</taxon>
        <taxon>Rosales</taxon>
        <taxon>Rosaceae</taxon>
        <taxon>Rosoideae</taxon>
        <taxon>Rosoideae incertae sedis</taxon>
        <taxon>Rosa</taxon>
    </lineage>
</organism>
<dbReference type="AlphaFoldDB" id="A0A2P6RI22"/>
<gene>
    <name evidence="7" type="ORF">RchiOBHm_Chr2g0085241</name>
</gene>
<dbReference type="EMBL" id="PDCK01000040">
    <property type="protein sequence ID" value="PRQ46080.1"/>
    <property type="molecule type" value="Genomic_DNA"/>
</dbReference>
<dbReference type="PROSITE" id="PS51775">
    <property type="entry name" value="GTD_BINDING"/>
    <property type="match status" value="1"/>
</dbReference>
<evidence type="ECO:0000313" key="8">
    <source>
        <dbReference type="Proteomes" id="UP000238479"/>
    </source>
</evidence>
<comment type="subcellular location">
    <subcellularLocation>
        <location evidence="1">Membrane</location>
    </subcellularLocation>
</comment>
<evidence type="ECO:0000313" key="7">
    <source>
        <dbReference type="EMBL" id="PRQ46080.1"/>
    </source>
</evidence>
<keyword evidence="8" id="KW-1185">Reference proteome</keyword>
<dbReference type="InterPro" id="IPR007656">
    <property type="entry name" value="GTD-bd"/>
</dbReference>
<evidence type="ECO:0000259" key="6">
    <source>
        <dbReference type="PROSITE" id="PS51775"/>
    </source>
</evidence>